<dbReference type="EMBL" id="JAFEUO010000001">
    <property type="protein sequence ID" value="MBM7081361.1"/>
    <property type="molecule type" value="Genomic_DNA"/>
</dbReference>
<dbReference type="CDD" id="cd00833">
    <property type="entry name" value="PKS"/>
    <property type="match status" value="1"/>
</dbReference>
<dbReference type="Proteomes" id="UP000809587">
    <property type="component" value="Unassembled WGS sequence"/>
</dbReference>
<dbReference type="PROSITE" id="PS52004">
    <property type="entry name" value="KS3_2"/>
    <property type="match status" value="1"/>
</dbReference>
<dbReference type="Pfam" id="PF00109">
    <property type="entry name" value="ketoacyl-synt"/>
    <property type="match status" value="1"/>
</dbReference>
<dbReference type="RefSeq" id="WP_204956714.1">
    <property type="nucleotide sequence ID" value="NZ_JAFEUO010000001.1"/>
</dbReference>
<evidence type="ECO:0000256" key="2">
    <source>
        <dbReference type="ARBA" id="ARBA00022553"/>
    </source>
</evidence>
<evidence type="ECO:0000256" key="1">
    <source>
        <dbReference type="ARBA" id="ARBA00022450"/>
    </source>
</evidence>
<protein>
    <recommendedName>
        <fullName evidence="5">Ketosynthase family 3 (KS3) domain-containing protein</fullName>
    </recommendedName>
</protein>
<dbReference type="InterPro" id="IPR014030">
    <property type="entry name" value="Ketoacyl_synth_N"/>
</dbReference>
<accession>A0ABS2J736</accession>
<dbReference type="Pfam" id="PF02801">
    <property type="entry name" value="Ketoacyl-synt_C"/>
    <property type="match status" value="1"/>
</dbReference>
<reference evidence="6 7" key="1">
    <citation type="submission" date="2021-02" db="EMBL/GenBank/DDBJ databases">
        <authorList>
            <person name="Lee D.-H."/>
        </authorList>
    </citation>
    <scope>NUCLEOTIDE SEQUENCE [LARGE SCALE GENOMIC DNA]</scope>
    <source>
        <strain evidence="6 7">MMS20-R2-29</strain>
    </source>
</reference>
<dbReference type="Gene3D" id="3.30.70.3290">
    <property type="match status" value="1"/>
</dbReference>
<evidence type="ECO:0000313" key="6">
    <source>
        <dbReference type="EMBL" id="MBM7081361.1"/>
    </source>
</evidence>
<feature type="domain" description="Ketosynthase family 3 (KS3)" evidence="5">
    <location>
        <begin position="1"/>
        <end position="421"/>
    </location>
</feature>
<keyword evidence="3" id="KW-0808">Transferase</keyword>
<evidence type="ECO:0000313" key="7">
    <source>
        <dbReference type="Proteomes" id="UP000809587"/>
    </source>
</evidence>
<dbReference type="SUPFAM" id="SSF53901">
    <property type="entry name" value="Thiolase-like"/>
    <property type="match status" value="1"/>
</dbReference>
<dbReference type="InterPro" id="IPR020841">
    <property type="entry name" value="PKS_Beta-ketoAc_synthase_dom"/>
</dbReference>
<keyword evidence="2" id="KW-0597">Phosphoprotein</keyword>
<comment type="caution">
    <text evidence="6">The sequence shown here is derived from an EMBL/GenBank/DDBJ whole genome shotgun (WGS) entry which is preliminary data.</text>
</comment>
<sequence>MIGAGCRLPGAHGTTQLWQHLVDGRDLIDEVPADRFRIDDYFAPAPPPPGRTNSRWGGFVTGAAEFDAEFFGIDDEEAASLDPQHRMLLMTAWEALEDAGQLPEHLAGSRTSVFVGQSQADYWDLQSARLDRLGLAAVLGGQQRSMAAGRLSYAFDLRGPSLTVDAAQASSGVAVHLAAQSLRSGESTMAVVAGINLVLTPTPAVMFGQAGVLSGSGRCRFGDDTADGFVRSDGVVVVVLKPLTAALADHDRIRAVLLGSAVSNDGRAKSELAAPSVTGQTTAMRAAYAAAGVRPAEVDYVEAHGTGTRIDAAELVAMTGVLAEGRPAGQPCLVGSIKTNIGHTEAAAGLAGLVKAMLCLEHRLVPPSLHFRHPRSDVDWDRVPLVVPGAPTPLPDRGRPAVVAVNGQGMSGTNVHLVLAEAQATDRPDAGTTRPTGASDPGVEGYPLVLSARTPAGLTELIHSYLDYLAPAGAGAAFDLRDICYSTNVRRRRYAHLTVVRGRTRDDLIRELRAVLADGPGESVPDPADLGPAGRLVPLPPRPWRTSRHWLHWAVPPGPQHAFRG</sequence>
<evidence type="ECO:0000256" key="4">
    <source>
        <dbReference type="SAM" id="MobiDB-lite"/>
    </source>
</evidence>
<dbReference type="Pfam" id="PF22621">
    <property type="entry name" value="CurL-like_PKS_C"/>
    <property type="match status" value="1"/>
</dbReference>
<organism evidence="6 7">
    <name type="scientific">Micromonospora humidisoli</name>
    <dbReference type="NCBI Taxonomy" id="2807622"/>
    <lineage>
        <taxon>Bacteria</taxon>
        <taxon>Bacillati</taxon>
        <taxon>Actinomycetota</taxon>
        <taxon>Actinomycetes</taxon>
        <taxon>Micromonosporales</taxon>
        <taxon>Micromonosporaceae</taxon>
        <taxon>Micromonospora</taxon>
    </lineage>
</organism>
<gene>
    <name evidence="6" type="ORF">JQN84_02210</name>
</gene>
<proteinExistence type="inferred from homology"/>
<evidence type="ECO:0000259" key="5">
    <source>
        <dbReference type="PROSITE" id="PS52004"/>
    </source>
</evidence>
<dbReference type="InterPro" id="IPR014031">
    <property type="entry name" value="Ketoacyl_synth_C"/>
</dbReference>
<dbReference type="PANTHER" id="PTHR43775">
    <property type="entry name" value="FATTY ACID SYNTHASE"/>
    <property type="match status" value="1"/>
</dbReference>
<keyword evidence="7" id="KW-1185">Reference proteome</keyword>
<feature type="region of interest" description="Disordered" evidence="4">
    <location>
        <begin position="424"/>
        <end position="445"/>
    </location>
</feature>
<comment type="similarity">
    <text evidence="3">Belongs to the thiolase-like superfamily. Beta-ketoacyl-ACP synthases family.</text>
</comment>
<name>A0ABS2J736_9ACTN</name>
<keyword evidence="1" id="KW-0596">Phosphopantetheine</keyword>
<dbReference type="InterPro" id="IPR050091">
    <property type="entry name" value="PKS_NRPS_Biosynth_Enz"/>
</dbReference>
<evidence type="ECO:0000256" key="3">
    <source>
        <dbReference type="RuleBase" id="RU003694"/>
    </source>
</evidence>
<dbReference type="SMART" id="SM00825">
    <property type="entry name" value="PKS_KS"/>
    <property type="match status" value="1"/>
</dbReference>
<dbReference type="PANTHER" id="PTHR43775:SF37">
    <property type="entry name" value="SI:DKEY-61P9.11"/>
    <property type="match status" value="1"/>
</dbReference>
<dbReference type="InterPro" id="IPR016039">
    <property type="entry name" value="Thiolase-like"/>
</dbReference>
<dbReference type="Gene3D" id="3.40.47.10">
    <property type="match status" value="1"/>
</dbReference>